<comment type="function">
    <text evidence="3">Catalyzes the phosphorylation of the 3'-hydroxyl group of dephosphocoenzyme A to form coenzyme A.</text>
</comment>
<comment type="similarity">
    <text evidence="3">Belongs to the CoaE family.</text>
</comment>
<proteinExistence type="inferred from homology"/>
<keyword evidence="3 5" id="KW-0418">Kinase</keyword>
<evidence type="ECO:0000256" key="2">
    <source>
        <dbReference type="ARBA" id="ARBA00022840"/>
    </source>
</evidence>
<keyword evidence="3" id="KW-0963">Cytoplasm</keyword>
<dbReference type="HAMAP" id="MF_00376">
    <property type="entry name" value="Dephospho_CoA_kinase"/>
    <property type="match status" value="1"/>
</dbReference>
<sequence length="195" mass="21200">MITIGLTGGIGSGKSTVGAMLKDLGAAFIDADKVGHRLLREDEALKAEIVRLFGEDIVNGNGQIDRRRLAGIVFSDPAALNRLNAVTHPLINRAVAAEVAQLRQDGYQVIVVEAPLLVEAGWAAESDTIWLTVAPAKVVLKRLVEKMGYTEAEAGARIASQTSNDERRRYAAEVIDTDTSLEELKIRVERLWRGL</sequence>
<protein>
    <recommendedName>
        <fullName evidence="3 4">Dephospho-CoA kinase</fullName>
        <ecNumber evidence="3 4">2.7.1.24</ecNumber>
    </recommendedName>
    <alternativeName>
        <fullName evidence="3">Dephosphocoenzyme A kinase</fullName>
    </alternativeName>
</protein>
<dbReference type="Pfam" id="PF01121">
    <property type="entry name" value="CoaE"/>
    <property type="match status" value="1"/>
</dbReference>
<dbReference type="CDD" id="cd02022">
    <property type="entry name" value="DPCK"/>
    <property type="match status" value="1"/>
</dbReference>
<keyword evidence="3 5" id="KW-0808">Transferase</keyword>
<keyword evidence="6" id="KW-1185">Reference proteome</keyword>
<dbReference type="EC" id="2.7.1.24" evidence="3 4"/>
<reference evidence="5 6" key="1">
    <citation type="submission" date="2024-03" db="EMBL/GenBank/DDBJ databases">
        <title>A Dehalogenimonas Isolated from Estuarine Sediments Dihaloeliminates Chlorinated Alkanes.</title>
        <authorList>
            <person name="Yang Y."/>
            <person name="Wang H."/>
        </authorList>
    </citation>
    <scope>NUCLEOTIDE SEQUENCE [LARGE SCALE GENOMIC DNA]</scope>
    <source>
        <strain evidence="5 6">W</strain>
    </source>
</reference>
<dbReference type="RefSeq" id="WP_338736998.1">
    <property type="nucleotide sequence ID" value="NZ_CP146612.1"/>
</dbReference>
<dbReference type="PANTHER" id="PTHR10695:SF46">
    <property type="entry name" value="BIFUNCTIONAL COENZYME A SYNTHASE-RELATED"/>
    <property type="match status" value="1"/>
</dbReference>
<dbReference type="InterPro" id="IPR001977">
    <property type="entry name" value="Depp_CoAkinase"/>
</dbReference>
<evidence type="ECO:0000256" key="4">
    <source>
        <dbReference type="NCBIfam" id="TIGR00152"/>
    </source>
</evidence>
<comment type="subcellular location">
    <subcellularLocation>
        <location evidence="3">Cytoplasm</location>
    </subcellularLocation>
</comment>
<dbReference type="GO" id="GO:0004140">
    <property type="term" value="F:dephospho-CoA kinase activity"/>
    <property type="evidence" value="ECO:0007669"/>
    <property type="project" value="UniProtKB-EC"/>
</dbReference>
<dbReference type="InterPro" id="IPR027417">
    <property type="entry name" value="P-loop_NTPase"/>
</dbReference>
<dbReference type="NCBIfam" id="TIGR00152">
    <property type="entry name" value="dephospho-CoA kinase"/>
    <property type="match status" value="1"/>
</dbReference>
<gene>
    <name evidence="3 5" type="primary">coaE</name>
    <name evidence="5" type="ORF">V8247_06330</name>
</gene>
<comment type="pathway">
    <text evidence="3">Cofactor biosynthesis; coenzyme A biosynthesis; CoA from (R)-pantothenate: step 5/5.</text>
</comment>
<keyword evidence="3" id="KW-0173">Coenzyme A biosynthesis</keyword>
<dbReference type="SUPFAM" id="SSF52540">
    <property type="entry name" value="P-loop containing nucleoside triphosphate hydrolases"/>
    <property type="match status" value="1"/>
</dbReference>
<dbReference type="Gene3D" id="3.40.50.300">
    <property type="entry name" value="P-loop containing nucleotide triphosphate hydrolases"/>
    <property type="match status" value="1"/>
</dbReference>
<dbReference type="EMBL" id="CP146612">
    <property type="protein sequence ID" value="WWX24875.1"/>
    <property type="molecule type" value="Genomic_DNA"/>
</dbReference>
<evidence type="ECO:0000313" key="5">
    <source>
        <dbReference type="EMBL" id="WWX24875.1"/>
    </source>
</evidence>
<keyword evidence="1 3" id="KW-0547">Nucleotide-binding</keyword>
<organism evidence="5 6">
    <name type="scientific">Candidatus Dehalogenimonas loeffleri</name>
    <dbReference type="NCBI Taxonomy" id="3127115"/>
    <lineage>
        <taxon>Bacteria</taxon>
        <taxon>Bacillati</taxon>
        <taxon>Chloroflexota</taxon>
        <taxon>Dehalococcoidia</taxon>
        <taxon>Dehalococcoidales</taxon>
        <taxon>Dehalococcoidaceae</taxon>
        <taxon>Dehalogenimonas</taxon>
    </lineage>
</organism>
<dbReference type="PROSITE" id="PS51219">
    <property type="entry name" value="DPCK"/>
    <property type="match status" value="1"/>
</dbReference>
<keyword evidence="2 3" id="KW-0067">ATP-binding</keyword>
<comment type="catalytic activity">
    <reaction evidence="3">
        <text>3'-dephospho-CoA + ATP = ADP + CoA + H(+)</text>
        <dbReference type="Rhea" id="RHEA:18245"/>
        <dbReference type="ChEBI" id="CHEBI:15378"/>
        <dbReference type="ChEBI" id="CHEBI:30616"/>
        <dbReference type="ChEBI" id="CHEBI:57287"/>
        <dbReference type="ChEBI" id="CHEBI:57328"/>
        <dbReference type="ChEBI" id="CHEBI:456216"/>
        <dbReference type="EC" id="2.7.1.24"/>
    </reaction>
</comment>
<accession>A0ABZ2J1S9</accession>
<dbReference type="Proteomes" id="UP001375370">
    <property type="component" value="Chromosome"/>
</dbReference>
<feature type="binding site" evidence="3">
    <location>
        <begin position="11"/>
        <end position="16"/>
    </location>
    <ligand>
        <name>ATP</name>
        <dbReference type="ChEBI" id="CHEBI:30616"/>
    </ligand>
</feature>
<dbReference type="PANTHER" id="PTHR10695">
    <property type="entry name" value="DEPHOSPHO-COA KINASE-RELATED"/>
    <property type="match status" value="1"/>
</dbReference>
<name>A0ABZ2J1S9_9CHLR</name>
<evidence type="ECO:0000256" key="1">
    <source>
        <dbReference type="ARBA" id="ARBA00022741"/>
    </source>
</evidence>
<evidence type="ECO:0000256" key="3">
    <source>
        <dbReference type="HAMAP-Rule" id="MF_00376"/>
    </source>
</evidence>
<evidence type="ECO:0000313" key="6">
    <source>
        <dbReference type="Proteomes" id="UP001375370"/>
    </source>
</evidence>